<dbReference type="GO" id="GO:0071978">
    <property type="term" value="P:bacterial-type flagellum-dependent swarming motility"/>
    <property type="evidence" value="ECO:0007669"/>
    <property type="project" value="TreeGrafter"/>
</dbReference>
<sequence length="126" mass="14381">MNGIFGNNISMAEKTLDYLWSKQSVTLNNIANGETPGYKARYVTFEDEFRKRLMASREGTSKDVGRIIGNSRHFIHETKDESARMDGNNVNMDVENVELARTTLQYQYQLNALNSEVSRLRTVIKG</sequence>
<gene>
    <name evidence="7" type="ORF">IO98_19090</name>
</gene>
<keyword evidence="4 6" id="KW-0975">Bacterial flagellum</keyword>
<comment type="subcellular location">
    <subcellularLocation>
        <location evidence="1 6">Bacterial flagellum basal body</location>
    </subcellularLocation>
</comment>
<evidence type="ECO:0000313" key="8">
    <source>
        <dbReference type="Proteomes" id="UP000028525"/>
    </source>
</evidence>
<accession>A0A084JGK4</accession>
<evidence type="ECO:0000256" key="6">
    <source>
        <dbReference type="PIRNR" id="PIRNR002889"/>
    </source>
</evidence>
<dbReference type="PANTHER" id="PTHR30435">
    <property type="entry name" value="FLAGELLAR PROTEIN"/>
    <property type="match status" value="1"/>
</dbReference>
<comment type="similarity">
    <text evidence="2 6">Belongs to the flagella basal body rod proteins family.</text>
</comment>
<dbReference type="AlphaFoldDB" id="A0A084JGK4"/>
<comment type="function">
    <text evidence="5 6">Structural component of flagellum, the bacterial motility apparatus. Part of the rod structure of flagellar basal body.</text>
</comment>
<dbReference type="RefSeq" id="WP_038283806.1">
    <property type="nucleotide sequence ID" value="NZ_JPME01000026.1"/>
</dbReference>
<keyword evidence="7" id="KW-0966">Cell projection</keyword>
<comment type="subunit">
    <text evidence="6">The basal body constitutes a major portion of the flagellar organelle and consists of a number of rings mounted on a central rod.</text>
</comment>
<dbReference type="STRING" id="29354.IO98_19090"/>
<organism evidence="7 8">
    <name type="scientific">Lacrimispora celerecrescens</name>
    <dbReference type="NCBI Taxonomy" id="29354"/>
    <lineage>
        <taxon>Bacteria</taxon>
        <taxon>Bacillati</taxon>
        <taxon>Bacillota</taxon>
        <taxon>Clostridia</taxon>
        <taxon>Lachnospirales</taxon>
        <taxon>Lachnospiraceae</taxon>
        <taxon>Lacrimispora</taxon>
    </lineage>
</organism>
<name>A0A084JGK4_9FIRM</name>
<evidence type="ECO:0000256" key="1">
    <source>
        <dbReference type="ARBA" id="ARBA00004117"/>
    </source>
</evidence>
<keyword evidence="8" id="KW-1185">Reference proteome</keyword>
<evidence type="ECO:0000256" key="3">
    <source>
        <dbReference type="ARBA" id="ARBA00014376"/>
    </source>
</evidence>
<reference evidence="7 8" key="1">
    <citation type="submission" date="2014-07" db="EMBL/GenBank/DDBJ databases">
        <title>Draft genome of Clostridium celerecrescens 152B isolated from sediments associated with methane hydrate from Krishna Godavari basin.</title>
        <authorList>
            <person name="Honkalas V.S."/>
            <person name="Dabir A.P."/>
            <person name="Arora P."/>
            <person name="Dhakephalkar P.K."/>
        </authorList>
    </citation>
    <scope>NUCLEOTIDE SEQUENCE [LARGE SCALE GENOMIC DNA]</scope>
    <source>
        <strain evidence="7 8">152B</strain>
    </source>
</reference>
<protein>
    <recommendedName>
        <fullName evidence="3 6">Flagellar basal body rod protein FlgB</fullName>
    </recommendedName>
</protein>
<keyword evidence="7" id="KW-0282">Flagellum</keyword>
<dbReference type="GO" id="GO:0030694">
    <property type="term" value="C:bacterial-type flagellum basal body, rod"/>
    <property type="evidence" value="ECO:0007669"/>
    <property type="project" value="InterPro"/>
</dbReference>
<dbReference type="Proteomes" id="UP000028525">
    <property type="component" value="Unassembled WGS sequence"/>
</dbReference>
<dbReference type="EMBL" id="JPME01000026">
    <property type="protein sequence ID" value="KEZ88088.1"/>
    <property type="molecule type" value="Genomic_DNA"/>
</dbReference>
<proteinExistence type="inferred from homology"/>
<evidence type="ECO:0000256" key="5">
    <source>
        <dbReference type="ARBA" id="ARBA00024934"/>
    </source>
</evidence>
<dbReference type="PIRSF" id="PIRSF002889">
    <property type="entry name" value="Rod_FlgB"/>
    <property type="match status" value="1"/>
</dbReference>
<evidence type="ECO:0000256" key="2">
    <source>
        <dbReference type="ARBA" id="ARBA00009677"/>
    </source>
</evidence>
<dbReference type="NCBIfam" id="TIGR01396">
    <property type="entry name" value="FlgB"/>
    <property type="match status" value="1"/>
</dbReference>
<comment type="caution">
    <text evidence="7">The sequence shown here is derived from an EMBL/GenBank/DDBJ whole genome shotgun (WGS) entry which is preliminary data.</text>
</comment>
<keyword evidence="7" id="KW-0969">Cilium</keyword>
<evidence type="ECO:0000256" key="4">
    <source>
        <dbReference type="ARBA" id="ARBA00023143"/>
    </source>
</evidence>
<dbReference type="OrthoDB" id="9792068at2"/>
<evidence type="ECO:0000313" key="7">
    <source>
        <dbReference type="EMBL" id="KEZ88088.1"/>
    </source>
</evidence>
<dbReference type="InterPro" id="IPR006300">
    <property type="entry name" value="FlgB"/>
</dbReference>
<dbReference type="PANTHER" id="PTHR30435:SF12">
    <property type="entry name" value="FLAGELLAR BASAL BODY ROD PROTEIN FLGB"/>
    <property type="match status" value="1"/>
</dbReference>